<dbReference type="Proteomes" id="UP000270924">
    <property type="component" value="Unassembled WGS sequence"/>
</dbReference>
<dbReference type="InParanoid" id="A0A3P7DTE3"/>
<evidence type="ECO:0000256" key="9">
    <source>
        <dbReference type="SAM" id="Coils"/>
    </source>
</evidence>
<dbReference type="AlphaFoldDB" id="A0A3P7DTE3"/>
<organism evidence="11 12">
    <name type="scientific">Wuchereria bancrofti</name>
    <dbReference type="NCBI Taxonomy" id="6293"/>
    <lineage>
        <taxon>Eukaryota</taxon>
        <taxon>Metazoa</taxon>
        <taxon>Ecdysozoa</taxon>
        <taxon>Nematoda</taxon>
        <taxon>Chromadorea</taxon>
        <taxon>Rhabditida</taxon>
        <taxon>Spirurina</taxon>
        <taxon>Spiruromorpha</taxon>
        <taxon>Filarioidea</taxon>
        <taxon>Onchocercidae</taxon>
        <taxon>Wuchereria</taxon>
    </lineage>
</organism>
<evidence type="ECO:0000256" key="4">
    <source>
        <dbReference type="ARBA" id="ARBA00022816"/>
    </source>
</evidence>
<keyword evidence="4" id="KW-0509">mRNA transport</keyword>
<dbReference type="GO" id="GO:0005543">
    <property type="term" value="F:phospholipid binding"/>
    <property type="evidence" value="ECO:0007669"/>
    <property type="project" value="TreeGrafter"/>
</dbReference>
<dbReference type="InterPro" id="IPR007758">
    <property type="entry name" value="Nucleoporin_NSP1_C"/>
</dbReference>
<proteinExistence type="inferred from homology"/>
<keyword evidence="3" id="KW-0813">Transport</keyword>
<dbReference type="PANTHER" id="PTHR12084:SF0">
    <property type="entry name" value="NUCLEAR PORE GLYCOPROTEIN P62"/>
    <property type="match status" value="1"/>
</dbReference>
<evidence type="ECO:0000256" key="1">
    <source>
        <dbReference type="ARBA" id="ARBA00004567"/>
    </source>
</evidence>
<gene>
    <name evidence="11" type="ORF">WBA_LOCUS3672</name>
</gene>
<dbReference type="OMA" id="EMMSKQV"/>
<evidence type="ECO:0000256" key="5">
    <source>
        <dbReference type="ARBA" id="ARBA00022927"/>
    </source>
</evidence>
<dbReference type="Gene3D" id="1.20.5.170">
    <property type="match status" value="1"/>
</dbReference>
<dbReference type="PANTHER" id="PTHR12084">
    <property type="entry name" value="NUCLEAR PORE GLYCOPROTEIN P62-RELATED"/>
    <property type="match status" value="1"/>
</dbReference>
<feature type="domain" description="Nucleoporin NSP1-like C-terminal" evidence="10">
    <location>
        <begin position="646"/>
        <end position="730"/>
    </location>
</feature>
<evidence type="ECO:0000256" key="3">
    <source>
        <dbReference type="ARBA" id="ARBA00022448"/>
    </source>
</evidence>
<evidence type="ECO:0000256" key="2">
    <source>
        <dbReference type="ARBA" id="ARBA00005911"/>
    </source>
</evidence>
<dbReference type="OrthoDB" id="344345at2759"/>
<keyword evidence="12" id="KW-1185">Reference proteome</keyword>
<evidence type="ECO:0000256" key="8">
    <source>
        <dbReference type="ARBA" id="ARBA00023242"/>
    </source>
</evidence>
<feature type="coiled-coil region" evidence="9">
    <location>
        <begin position="689"/>
        <end position="784"/>
    </location>
</feature>
<name>A0A3P7DTE3_WUCBA</name>
<keyword evidence="6" id="KW-0811">Translocation</keyword>
<evidence type="ECO:0000313" key="11">
    <source>
        <dbReference type="EMBL" id="VDM10286.1"/>
    </source>
</evidence>
<comment type="similarity">
    <text evidence="2">Belongs to the nucleoporin NSP1/NUP62 family.</text>
</comment>
<dbReference type="GO" id="GO:0006405">
    <property type="term" value="P:RNA export from nucleus"/>
    <property type="evidence" value="ECO:0007669"/>
    <property type="project" value="TreeGrafter"/>
</dbReference>
<evidence type="ECO:0000259" key="10">
    <source>
        <dbReference type="Pfam" id="PF05064"/>
    </source>
</evidence>
<evidence type="ECO:0000256" key="7">
    <source>
        <dbReference type="ARBA" id="ARBA00023132"/>
    </source>
</evidence>
<reference evidence="11 12" key="1">
    <citation type="submission" date="2018-11" db="EMBL/GenBank/DDBJ databases">
        <authorList>
            <consortium name="Pathogen Informatics"/>
        </authorList>
    </citation>
    <scope>NUCLEOTIDE SEQUENCE [LARGE SCALE GENOMIC DNA]</scope>
</reference>
<evidence type="ECO:0000313" key="12">
    <source>
        <dbReference type="Proteomes" id="UP000270924"/>
    </source>
</evidence>
<keyword evidence="8" id="KW-0539">Nucleus</keyword>
<keyword evidence="7" id="KW-0906">Nuclear pore complex</keyword>
<comment type="subcellular location">
    <subcellularLocation>
        <location evidence="1">Nucleus</location>
        <location evidence="1">Nuclear pore complex</location>
    </subcellularLocation>
</comment>
<sequence length="796" mass="80731">MRRNSVALVHLNTCNENLPIVIKFKLANTLPVAFLNICSFGSLCFELSDFDFHLISSINLSVNKIWLNLENMFGGSKGTNTGFTFGSTSTATNGTAAGAQGAAKPLFSFGSTTTSSAITTTTQSSGFSFGTTSKPLLFGGTSTSVASNTGATTGFSFGSATNKGTGSIFGSTFGSSTNSPSTTAGGGFTFGAKPAVGPSGLFSTSTTTASLATTTTTMAPANTTTSIFSSSLGVGAKPSSLFANLTSPTVTTTPATTTNAQLNGGLLFGTVPTTTTAANTGSVATTTSMASFSFGTPTSSSQPSGSLFGLATMQPAVSASPTIGASTTSLFGQKSTSGGLFGQVTATTPSTIPTTGSLFGTSTTAKLTFASPAAIGTTATTTTVATPALSFGFNTAAPATGTTAPSLFGSAASSLTSTSTAPTVAFQSTASMATPSFAGLFGTKTGSVTTSATGTTSMSELSGTAVSTLAPTLTTTTSSAVLSFGSTGPLHGSATTSASLNPAATSAFTFGSSALTPTSTALQPIQPVVSMTSAASTLPLFQVTPQTATAVTTVSTNGFAFGQLAATTATAAVTTTMGTASLPIITSFLQSTTTTSAVSTTSIVTSAGSALPSLLYPSRTTASVTTTASTITSSALASAVPAAPTITPDKPITFAQLEQLINRLALDVETQQRVFMSQVLELNAFDRVLRGNQQKVLDISEEIKQLEEEKDRFLHTVDFISQQQAELEAWKRLWVVLRIDAQLKQADDNITDIIEQVKELQRTAVGLDDEAESAEQIAQILRRQLDALQWIDEQSC</sequence>
<dbReference type="GO" id="GO:0051028">
    <property type="term" value="P:mRNA transport"/>
    <property type="evidence" value="ECO:0007669"/>
    <property type="project" value="UniProtKB-KW"/>
</dbReference>
<dbReference type="EMBL" id="UYWW01001307">
    <property type="protein sequence ID" value="VDM10286.1"/>
    <property type="molecule type" value="Genomic_DNA"/>
</dbReference>
<dbReference type="InterPro" id="IPR026010">
    <property type="entry name" value="NSP1/NUP62"/>
</dbReference>
<dbReference type="GO" id="GO:0044613">
    <property type="term" value="C:nuclear pore central transport channel"/>
    <property type="evidence" value="ECO:0007669"/>
    <property type="project" value="TreeGrafter"/>
</dbReference>
<dbReference type="Pfam" id="PF05064">
    <property type="entry name" value="Nsp1_C"/>
    <property type="match status" value="1"/>
</dbReference>
<dbReference type="GO" id="GO:0006606">
    <property type="term" value="P:protein import into nucleus"/>
    <property type="evidence" value="ECO:0007669"/>
    <property type="project" value="TreeGrafter"/>
</dbReference>
<keyword evidence="9" id="KW-0175">Coiled coil</keyword>
<protein>
    <recommendedName>
        <fullName evidence="10">Nucleoporin NSP1-like C-terminal domain-containing protein</fullName>
    </recommendedName>
</protein>
<keyword evidence="5" id="KW-0653">Protein transport</keyword>
<dbReference type="GO" id="GO:0017056">
    <property type="term" value="F:structural constituent of nuclear pore"/>
    <property type="evidence" value="ECO:0007669"/>
    <property type="project" value="InterPro"/>
</dbReference>
<evidence type="ECO:0000256" key="6">
    <source>
        <dbReference type="ARBA" id="ARBA00023010"/>
    </source>
</evidence>
<accession>A0A3P7DTE3</accession>